<dbReference type="RefSeq" id="XP_018318919.1">
    <property type="nucleotide sequence ID" value="XM_018463417.2"/>
</dbReference>
<dbReference type="Pfam" id="PF14778">
    <property type="entry name" value="ODR4-like"/>
    <property type="match status" value="1"/>
</dbReference>
<sequence>MVKTAIADESYLTYLKSLCKPDTCTVGLILGQPSTGKDFIIHLARTPLGQCDTAAKKSITPVKPVKHINEVSESVVADHAKHATRMLPGGMFVLGIFVVSEEDIFSPVDSKLVAILNQISKQLSMNSFVYGNPSNCEKLVLNLCTTTQTYTCKSYESSTFKPAEIKFQPKIATKWLQLECKYELDQVFTILEKDIGWPLRRYMTNILESINKNLHNAVFIIDGEIKDNDEYLESVGKKRKLARSKTGYHENTDSKALSVTILSPCKAPDSNTDPEITDCGSKIRLTGHVASKVWLHPKATIGTASEAIVQDIVRSLAARLEMHWDSLIEEEHGSPEDTNSIHEPPRRVLVTLPSSKITLSDYLFPGEGPQESQISLQELLDITLTADSEIKDIEGQADLNEMYMEEVESADDVLPKLPTDTNKFMYIVGLGVAFLVLIISLMVHYFRSNS</sequence>
<evidence type="ECO:0000256" key="5">
    <source>
        <dbReference type="ARBA" id="ARBA00023136"/>
    </source>
</evidence>
<evidence type="ECO:0000313" key="8">
    <source>
        <dbReference type="RefSeq" id="XP_018318919.1"/>
    </source>
</evidence>
<dbReference type="GO" id="GO:0012505">
    <property type="term" value="C:endomembrane system"/>
    <property type="evidence" value="ECO:0007669"/>
    <property type="project" value="TreeGrafter"/>
</dbReference>
<protein>
    <submittedName>
        <fullName evidence="8">Protein odr-4 homolog isoform X1</fullName>
    </submittedName>
</protein>
<dbReference type="STRING" id="224129.A0A1W4W452"/>
<dbReference type="InterPro" id="IPR029454">
    <property type="entry name" value="ODR-4-like"/>
</dbReference>
<feature type="transmembrane region" description="Helical" evidence="6">
    <location>
        <begin position="424"/>
        <end position="446"/>
    </location>
</feature>
<keyword evidence="3 6" id="KW-0812">Transmembrane</keyword>
<evidence type="ECO:0000256" key="6">
    <source>
        <dbReference type="SAM" id="Phobius"/>
    </source>
</evidence>
<keyword evidence="5 6" id="KW-0472">Membrane</keyword>
<reference evidence="8" key="1">
    <citation type="submission" date="2025-08" db="UniProtKB">
        <authorList>
            <consortium name="RefSeq"/>
        </authorList>
    </citation>
    <scope>IDENTIFICATION</scope>
    <source>
        <tissue evidence="8">Entire body</tissue>
    </source>
</reference>
<dbReference type="GeneID" id="108732548"/>
<keyword evidence="4 6" id="KW-1133">Transmembrane helix</keyword>
<comment type="subcellular location">
    <subcellularLocation>
        <location evidence="1">Membrane</location>
    </subcellularLocation>
</comment>
<dbReference type="AlphaFoldDB" id="A0A1W4W452"/>
<proteinExistence type="inferred from homology"/>
<dbReference type="GO" id="GO:0016020">
    <property type="term" value="C:membrane"/>
    <property type="evidence" value="ECO:0007669"/>
    <property type="project" value="UniProtKB-SubCell"/>
</dbReference>
<evidence type="ECO:0000256" key="4">
    <source>
        <dbReference type="ARBA" id="ARBA00022989"/>
    </source>
</evidence>
<evidence type="ECO:0000313" key="7">
    <source>
        <dbReference type="Proteomes" id="UP000192223"/>
    </source>
</evidence>
<comment type="similarity">
    <text evidence="2">Belongs to the ODR-4 family.</text>
</comment>
<name>A0A1W4W452_AGRPL</name>
<dbReference type="Proteomes" id="UP000192223">
    <property type="component" value="Unplaced"/>
</dbReference>
<dbReference type="OrthoDB" id="21458at2759"/>
<evidence type="ECO:0000256" key="2">
    <source>
        <dbReference type="ARBA" id="ARBA00010131"/>
    </source>
</evidence>
<dbReference type="KEGG" id="apln:108732548"/>
<dbReference type="FunCoup" id="A0A1W4W452">
    <property type="interactions" value="1276"/>
</dbReference>
<organism evidence="7 8">
    <name type="scientific">Agrilus planipennis</name>
    <name type="common">Emerald ash borer</name>
    <name type="synonym">Agrilus marcopoli</name>
    <dbReference type="NCBI Taxonomy" id="224129"/>
    <lineage>
        <taxon>Eukaryota</taxon>
        <taxon>Metazoa</taxon>
        <taxon>Ecdysozoa</taxon>
        <taxon>Arthropoda</taxon>
        <taxon>Hexapoda</taxon>
        <taxon>Insecta</taxon>
        <taxon>Pterygota</taxon>
        <taxon>Neoptera</taxon>
        <taxon>Endopterygota</taxon>
        <taxon>Coleoptera</taxon>
        <taxon>Polyphaga</taxon>
        <taxon>Elateriformia</taxon>
        <taxon>Buprestoidea</taxon>
        <taxon>Buprestidae</taxon>
        <taxon>Agrilinae</taxon>
        <taxon>Agrilus</taxon>
    </lineage>
</organism>
<dbReference type="PANTHER" id="PTHR33966:SF1">
    <property type="entry name" value="PROTEIN ODR-4 HOMOLOG"/>
    <property type="match status" value="1"/>
</dbReference>
<dbReference type="GO" id="GO:0008104">
    <property type="term" value="P:intracellular protein localization"/>
    <property type="evidence" value="ECO:0007669"/>
    <property type="project" value="TreeGrafter"/>
</dbReference>
<dbReference type="PANTHER" id="PTHR33966">
    <property type="entry name" value="PROTEIN ODR-4 HOMOLOG"/>
    <property type="match status" value="1"/>
</dbReference>
<keyword evidence="7" id="KW-1185">Reference proteome</keyword>
<gene>
    <name evidence="8" type="primary">LOC108732548</name>
</gene>
<evidence type="ECO:0000256" key="3">
    <source>
        <dbReference type="ARBA" id="ARBA00022692"/>
    </source>
</evidence>
<dbReference type="InParanoid" id="A0A1W4W452"/>
<evidence type="ECO:0000256" key="1">
    <source>
        <dbReference type="ARBA" id="ARBA00004370"/>
    </source>
</evidence>
<accession>A0A1W4W452</accession>